<dbReference type="AlphaFoldDB" id="U4L1G7"/>
<feature type="region of interest" description="Disordered" evidence="1">
    <location>
        <begin position="1"/>
        <end position="29"/>
    </location>
</feature>
<dbReference type="EMBL" id="HF935448">
    <property type="protein sequence ID" value="CCX09266.1"/>
    <property type="molecule type" value="Genomic_DNA"/>
</dbReference>
<gene>
    <name evidence="2" type="ORF">PCON_08859</name>
</gene>
<protein>
    <submittedName>
        <fullName evidence="2">Uncharacterized protein</fullName>
    </submittedName>
</protein>
<feature type="compositionally biased region" description="Polar residues" evidence="1">
    <location>
        <begin position="20"/>
        <end position="29"/>
    </location>
</feature>
<evidence type="ECO:0000256" key="1">
    <source>
        <dbReference type="SAM" id="MobiDB-lite"/>
    </source>
</evidence>
<proteinExistence type="predicted"/>
<sequence>MRKLGPMPRELDKTGKLVTVTETSASDDH</sequence>
<evidence type="ECO:0000313" key="2">
    <source>
        <dbReference type="EMBL" id="CCX09266.1"/>
    </source>
</evidence>
<dbReference type="Proteomes" id="UP000018144">
    <property type="component" value="Unassembled WGS sequence"/>
</dbReference>
<keyword evidence="3" id="KW-1185">Reference proteome</keyword>
<organism evidence="2 3">
    <name type="scientific">Pyronema omphalodes (strain CBS 100304)</name>
    <name type="common">Pyronema confluens</name>
    <dbReference type="NCBI Taxonomy" id="1076935"/>
    <lineage>
        <taxon>Eukaryota</taxon>
        <taxon>Fungi</taxon>
        <taxon>Dikarya</taxon>
        <taxon>Ascomycota</taxon>
        <taxon>Pezizomycotina</taxon>
        <taxon>Pezizomycetes</taxon>
        <taxon>Pezizales</taxon>
        <taxon>Pyronemataceae</taxon>
        <taxon>Pyronema</taxon>
    </lineage>
</organism>
<accession>U4L1G7</accession>
<name>U4L1G7_PYROM</name>
<evidence type="ECO:0000313" key="3">
    <source>
        <dbReference type="Proteomes" id="UP000018144"/>
    </source>
</evidence>
<reference evidence="2 3" key="1">
    <citation type="journal article" date="2013" name="PLoS Genet.">
        <title>The genome and development-dependent transcriptomes of Pyronema confluens: a window into fungal evolution.</title>
        <authorList>
            <person name="Traeger S."/>
            <person name="Altegoer F."/>
            <person name="Freitag M."/>
            <person name="Gabaldon T."/>
            <person name="Kempken F."/>
            <person name="Kumar A."/>
            <person name="Marcet-Houben M."/>
            <person name="Poggeler S."/>
            <person name="Stajich J.E."/>
            <person name="Nowrousian M."/>
        </authorList>
    </citation>
    <scope>NUCLEOTIDE SEQUENCE [LARGE SCALE GENOMIC DNA]</scope>
    <source>
        <strain evidence="3">CBS 100304</strain>
        <tissue evidence="2">Vegetative mycelium</tissue>
    </source>
</reference>